<dbReference type="InterPro" id="IPR050203">
    <property type="entry name" value="Trp-tRNA_synthetase"/>
</dbReference>
<dbReference type="SUPFAM" id="SSF52374">
    <property type="entry name" value="Nucleotidylyl transferase"/>
    <property type="match status" value="1"/>
</dbReference>
<dbReference type="Gene3D" id="1.10.240.10">
    <property type="entry name" value="Tyrosyl-Transfer RNA Synthetase"/>
    <property type="match status" value="1"/>
</dbReference>
<comment type="subcellular location">
    <subcellularLocation>
        <location evidence="1">Mitochondrion matrix</location>
    </subcellularLocation>
</comment>
<dbReference type="EC" id="6.1.1.2" evidence="4"/>
<dbReference type="FunFam" id="3.40.50.620:FF:000082">
    <property type="entry name" value="MSW1p Mitochondrial tryptophanyl-tRNA synthetase"/>
    <property type="match status" value="1"/>
</dbReference>
<dbReference type="AlphaFoldDB" id="A0A1W5CY39"/>
<dbReference type="PROSITE" id="PS00178">
    <property type="entry name" value="AA_TRNA_LIGASE_I"/>
    <property type="match status" value="1"/>
</dbReference>
<dbReference type="GO" id="GO:0003735">
    <property type="term" value="F:structural constituent of ribosome"/>
    <property type="evidence" value="ECO:0007669"/>
    <property type="project" value="InterPro"/>
</dbReference>
<name>A0A1W5CY39_9LECA</name>
<dbReference type="Gene3D" id="3.30.70.600">
    <property type="entry name" value="Ribosomal protein S10 domain"/>
    <property type="match status" value="1"/>
</dbReference>
<dbReference type="GO" id="GO:0004830">
    <property type="term" value="F:tryptophan-tRNA ligase activity"/>
    <property type="evidence" value="ECO:0007669"/>
    <property type="project" value="UniProtKB-EC"/>
</dbReference>
<dbReference type="FunFam" id="1.10.240.10:FF:000002">
    <property type="entry name" value="Tryptophan--tRNA ligase"/>
    <property type="match status" value="1"/>
</dbReference>
<dbReference type="InterPro" id="IPR002305">
    <property type="entry name" value="aa-tRNA-synth_Ic"/>
</dbReference>
<feature type="domain" description="Small ribosomal subunit protein uS10" evidence="17">
    <location>
        <begin position="120"/>
        <end position="217"/>
    </location>
</feature>
<dbReference type="GO" id="GO:0005524">
    <property type="term" value="F:ATP binding"/>
    <property type="evidence" value="ECO:0007669"/>
    <property type="project" value="UniProtKB-KW"/>
</dbReference>
<dbReference type="FunFam" id="3.30.70.600:FF:000003">
    <property type="entry name" value="30S ribosomal protein S10"/>
    <property type="match status" value="1"/>
</dbReference>
<dbReference type="InterPro" id="IPR001412">
    <property type="entry name" value="aa-tRNA-synth_I_CS"/>
</dbReference>
<evidence type="ECO:0000256" key="6">
    <source>
        <dbReference type="ARBA" id="ARBA00022741"/>
    </source>
</evidence>
<evidence type="ECO:0000256" key="12">
    <source>
        <dbReference type="ARBA" id="ARBA00030268"/>
    </source>
</evidence>
<evidence type="ECO:0000256" key="15">
    <source>
        <dbReference type="ARBA" id="ARBA00069760"/>
    </source>
</evidence>
<keyword evidence="9" id="KW-0689">Ribosomal protein</keyword>
<evidence type="ECO:0000256" key="1">
    <source>
        <dbReference type="ARBA" id="ARBA00004305"/>
    </source>
</evidence>
<dbReference type="Pfam" id="PF00579">
    <property type="entry name" value="tRNA-synt_1b"/>
    <property type="match status" value="1"/>
</dbReference>
<proteinExistence type="inferred from homology"/>
<evidence type="ECO:0000256" key="7">
    <source>
        <dbReference type="ARBA" id="ARBA00022840"/>
    </source>
</evidence>
<dbReference type="GO" id="GO:0005759">
    <property type="term" value="C:mitochondrial matrix"/>
    <property type="evidence" value="ECO:0007669"/>
    <property type="project" value="UniProtKB-SubCell"/>
</dbReference>
<dbReference type="SUPFAM" id="SSF54999">
    <property type="entry name" value="Ribosomal protein S10"/>
    <property type="match status" value="1"/>
</dbReference>
<dbReference type="Proteomes" id="UP000192927">
    <property type="component" value="Unassembled WGS sequence"/>
</dbReference>
<accession>A0A1W5CY39</accession>
<keyword evidence="8" id="KW-0648">Protein biosynthesis</keyword>
<sequence length="630" mass="70463">MPAPAYIRSSLGLTKRVKIDPLKPKFASLARQPVSHSFPMKATASRFGISTTAAEWQADVQSVPPHSGTEGFPPSAQDLSAGLLDPNAAVDSEPRLPRSVQAVYLTPLKRQAKYGVPSCDLQLRSYNVRNVEFFADFALRAAYYLKLPAAGPIPLPRIIERWTVPKSNFVHKKSQENFERITLRRLIQIQDGHPETVEIWLAFLRKHAYYGVGMKANVWEHEKLEVGKTMDVSLDNMKRVLEPKWAHFGRKKNLDTSEKVMEMMTGDRFRHTADAPLTVVAAPPPPVREVIFSGIQPTGVPHLGNYLGALQQWVRIQNTAPAATNLIYSIVDLHAITTRQDPAQLRKWKRETLAILLAVGLDPQRSTIFFQSTVPAHTELMWILSCTASMGYLSRMTQWKSKLSLPDEASTSDTSVKIKLKLGLFSYPVLQAADVLVHRATQVPVGEDQVQHLEFVRECANNFNHAYGPVFAEPKTILSPAKRVMSLKEPNLKMSKSHEDPRSRILITDGPDEVRKKIRLALTDSTSGVSYDPLYRPGVANLLEIMGHLDDHGRSCHELAQHFSTLSMRDFKQKVADRISESLSDIRTRYVQIANADNSDYLDHVAARGAQKASISAEKTMTIVYKAIGL</sequence>
<dbReference type="InterPro" id="IPR014729">
    <property type="entry name" value="Rossmann-like_a/b/a_fold"/>
</dbReference>
<dbReference type="SMART" id="SM01403">
    <property type="entry name" value="Ribosomal_S10"/>
    <property type="match status" value="1"/>
</dbReference>
<dbReference type="GO" id="GO:0070183">
    <property type="term" value="P:mitochondrial tryptophanyl-tRNA aminoacylation"/>
    <property type="evidence" value="ECO:0007669"/>
    <property type="project" value="TreeGrafter"/>
</dbReference>
<dbReference type="NCBIfam" id="TIGR00233">
    <property type="entry name" value="trpS"/>
    <property type="match status" value="1"/>
</dbReference>
<keyword evidence="6" id="KW-0547">Nucleotide-binding</keyword>
<dbReference type="CDD" id="cd00806">
    <property type="entry name" value="TrpRS_core"/>
    <property type="match status" value="1"/>
</dbReference>
<evidence type="ECO:0000256" key="4">
    <source>
        <dbReference type="ARBA" id="ARBA00013161"/>
    </source>
</evidence>
<keyword evidence="11" id="KW-0687">Ribonucleoprotein</keyword>
<organism evidence="18 19">
    <name type="scientific">Lasallia pustulata</name>
    <dbReference type="NCBI Taxonomy" id="136370"/>
    <lineage>
        <taxon>Eukaryota</taxon>
        <taxon>Fungi</taxon>
        <taxon>Dikarya</taxon>
        <taxon>Ascomycota</taxon>
        <taxon>Pezizomycotina</taxon>
        <taxon>Lecanoromycetes</taxon>
        <taxon>OSLEUM clade</taxon>
        <taxon>Umbilicariomycetidae</taxon>
        <taxon>Umbilicariales</taxon>
        <taxon>Umbilicariaceae</taxon>
        <taxon>Lasallia</taxon>
    </lineage>
</organism>
<dbReference type="GO" id="GO:1990904">
    <property type="term" value="C:ribonucleoprotein complex"/>
    <property type="evidence" value="ECO:0007669"/>
    <property type="project" value="UniProtKB-KW"/>
</dbReference>
<dbReference type="HAMAP" id="MF_00508">
    <property type="entry name" value="Ribosomal_uS10"/>
    <property type="match status" value="1"/>
</dbReference>
<evidence type="ECO:0000256" key="11">
    <source>
        <dbReference type="ARBA" id="ARBA00023274"/>
    </source>
</evidence>
<evidence type="ECO:0000256" key="3">
    <source>
        <dbReference type="ARBA" id="ARBA00007102"/>
    </source>
</evidence>
<evidence type="ECO:0000256" key="16">
    <source>
        <dbReference type="ARBA" id="ARBA00078476"/>
    </source>
</evidence>
<evidence type="ECO:0000313" key="19">
    <source>
        <dbReference type="Proteomes" id="UP000192927"/>
    </source>
</evidence>
<dbReference type="Gene3D" id="3.40.50.620">
    <property type="entry name" value="HUPs"/>
    <property type="match status" value="1"/>
</dbReference>
<evidence type="ECO:0000256" key="5">
    <source>
        <dbReference type="ARBA" id="ARBA00022598"/>
    </source>
</evidence>
<dbReference type="InterPro" id="IPR001848">
    <property type="entry name" value="Ribosomal_uS10"/>
</dbReference>
<dbReference type="PANTHER" id="PTHR43766">
    <property type="entry name" value="TRYPTOPHAN--TRNA LIGASE, MITOCHONDRIAL"/>
    <property type="match status" value="1"/>
</dbReference>
<dbReference type="InterPro" id="IPR027486">
    <property type="entry name" value="Ribosomal_uS10_dom"/>
</dbReference>
<keyword evidence="7" id="KW-0067">ATP-binding</keyword>
<dbReference type="InterPro" id="IPR036838">
    <property type="entry name" value="Ribosomal_uS10_dom_sf"/>
</dbReference>
<dbReference type="Pfam" id="PF00338">
    <property type="entry name" value="Ribosomal_S10"/>
    <property type="match status" value="1"/>
</dbReference>
<evidence type="ECO:0000256" key="9">
    <source>
        <dbReference type="ARBA" id="ARBA00022980"/>
    </source>
</evidence>
<evidence type="ECO:0000256" key="10">
    <source>
        <dbReference type="ARBA" id="ARBA00023146"/>
    </source>
</evidence>
<dbReference type="PRINTS" id="PR01039">
    <property type="entry name" value="TRNASYNTHTRP"/>
</dbReference>
<dbReference type="InterPro" id="IPR002306">
    <property type="entry name" value="Trp-tRNA-ligase"/>
</dbReference>
<comment type="similarity">
    <text evidence="2">Belongs to the class-I aminoacyl-tRNA synthetase family.</text>
</comment>
<reference evidence="19" key="1">
    <citation type="submission" date="2017-03" db="EMBL/GenBank/DDBJ databases">
        <authorList>
            <person name="Sharma R."/>
            <person name="Thines M."/>
        </authorList>
    </citation>
    <scope>NUCLEOTIDE SEQUENCE [LARGE SCALE GENOMIC DNA]</scope>
</reference>
<keyword evidence="10 18" id="KW-0030">Aminoacyl-tRNA synthetase</keyword>
<evidence type="ECO:0000259" key="17">
    <source>
        <dbReference type="SMART" id="SM01403"/>
    </source>
</evidence>
<keyword evidence="19" id="KW-1185">Reference proteome</keyword>
<evidence type="ECO:0000256" key="2">
    <source>
        <dbReference type="ARBA" id="ARBA00005594"/>
    </source>
</evidence>
<evidence type="ECO:0000313" key="18">
    <source>
        <dbReference type="EMBL" id="SLM35778.1"/>
    </source>
</evidence>
<dbReference type="GO" id="GO:0005840">
    <property type="term" value="C:ribosome"/>
    <property type="evidence" value="ECO:0007669"/>
    <property type="project" value="UniProtKB-KW"/>
</dbReference>
<comment type="similarity">
    <text evidence="3">Belongs to the universal ribosomal protein uS10 family.</text>
</comment>
<dbReference type="PANTHER" id="PTHR43766:SF1">
    <property type="entry name" value="TRYPTOPHAN--TRNA LIGASE, MITOCHONDRIAL"/>
    <property type="match status" value="1"/>
</dbReference>
<evidence type="ECO:0000256" key="14">
    <source>
        <dbReference type="ARBA" id="ARBA00042916"/>
    </source>
</evidence>
<evidence type="ECO:0000256" key="8">
    <source>
        <dbReference type="ARBA" id="ARBA00022917"/>
    </source>
</evidence>
<protein>
    <recommendedName>
        <fullName evidence="13">Small ribosomal subunit protein uS10m</fullName>
        <ecNumber evidence="4">6.1.1.2</ecNumber>
    </recommendedName>
    <alternativeName>
        <fullName evidence="14">37S ribosomal protein S10, mitochondrial</fullName>
    </alternativeName>
    <alternativeName>
        <fullName evidence="16">Mitochondrial ribosomal small subunit protein 10</fullName>
    </alternativeName>
    <alternativeName>
        <fullName evidence="15">Tryptophan--tRNA ligase, mitochondrial</fullName>
    </alternativeName>
    <alternativeName>
        <fullName evidence="12">Tryptophanyl-tRNA synthetase</fullName>
    </alternativeName>
</protein>
<evidence type="ECO:0000256" key="13">
    <source>
        <dbReference type="ARBA" id="ARBA00035261"/>
    </source>
</evidence>
<dbReference type="EMBL" id="FWEW01000801">
    <property type="protein sequence ID" value="SLM35778.1"/>
    <property type="molecule type" value="Genomic_DNA"/>
</dbReference>
<keyword evidence="5" id="KW-0436">Ligase</keyword>